<dbReference type="Gene3D" id="3.40.47.10">
    <property type="match status" value="1"/>
</dbReference>
<dbReference type="GO" id="GO:0006633">
    <property type="term" value="P:fatty acid biosynthetic process"/>
    <property type="evidence" value="ECO:0007669"/>
    <property type="project" value="InterPro"/>
</dbReference>
<accession>A0A7K0C425</accession>
<proteinExistence type="predicted"/>
<dbReference type="CDD" id="cd00830">
    <property type="entry name" value="KAS_III"/>
    <property type="match status" value="1"/>
</dbReference>
<dbReference type="Proteomes" id="UP000487268">
    <property type="component" value="Unassembled WGS sequence"/>
</dbReference>
<dbReference type="GO" id="GO:0004315">
    <property type="term" value="F:3-oxoacyl-[acyl-carrier-protein] synthase activity"/>
    <property type="evidence" value="ECO:0007669"/>
    <property type="project" value="InterPro"/>
</dbReference>
<dbReference type="PANTHER" id="PTHR34069:SF2">
    <property type="entry name" value="BETA-KETOACYL-[ACYL-CARRIER-PROTEIN] SYNTHASE III"/>
    <property type="match status" value="1"/>
</dbReference>
<comment type="caution">
    <text evidence="5">The sequence shown here is derived from an EMBL/GenBank/DDBJ whole genome shotgun (WGS) entry which is preliminary data.</text>
</comment>
<dbReference type="GO" id="GO:0044550">
    <property type="term" value="P:secondary metabolite biosynthetic process"/>
    <property type="evidence" value="ECO:0007669"/>
    <property type="project" value="TreeGrafter"/>
</dbReference>
<keyword evidence="2 5" id="KW-0012">Acyltransferase</keyword>
<evidence type="ECO:0000256" key="2">
    <source>
        <dbReference type="ARBA" id="ARBA00023315"/>
    </source>
</evidence>
<dbReference type="NCBIfam" id="NF006829">
    <property type="entry name" value="PRK09352.1"/>
    <property type="match status" value="1"/>
</dbReference>
<evidence type="ECO:0000313" key="5">
    <source>
        <dbReference type="EMBL" id="MQY07852.1"/>
    </source>
</evidence>
<evidence type="ECO:0000259" key="3">
    <source>
        <dbReference type="Pfam" id="PF08541"/>
    </source>
</evidence>
<dbReference type="InterPro" id="IPR013751">
    <property type="entry name" value="ACP_syn_III_N"/>
</dbReference>
<feature type="domain" description="Beta-ketoacyl-[acyl-carrier-protein] synthase III C-terminal" evidence="3">
    <location>
        <begin position="236"/>
        <end position="325"/>
    </location>
</feature>
<dbReference type="SUPFAM" id="SSF53901">
    <property type="entry name" value="Thiolase-like"/>
    <property type="match status" value="1"/>
</dbReference>
<evidence type="ECO:0000313" key="6">
    <source>
        <dbReference type="Proteomes" id="UP000487268"/>
    </source>
</evidence>
<dbReference type="Pfam" id="PF08545">
    <property type="entry name" value="ACP_syn_III"/>
    <property type="match status" value="1"/>
</dbReference>
<sequence length="326" mass="34624">MGIGILGTGAYVPEEIVDNATVAQWTDVPESWIDERTGVFERRYAPEGARTSDLAVRAVRDLETQCPQALGRLAAMIVATSTPDQPQPATAAILQGRLGLGGFPALDINAVCSGALYGLVTGAAFSSFQEGTPVLLVAADMYSKIVDGRDRRTASLFGDGAGAVLLGRVPDGFGLGPYRLTAHGEFAHYVEVTAGGTRQPIDGAALAGRLDRFRMHGPEVREYVIRILPELISEVLDEAGLRARDIDRWILHQANPRLLEELSRLLAVDPTLVPVTGSLYGNSAAASLLVTLNESVRAKPLERGARVMFASVGGGMTAGAALLTWY</sequence>
<reference evidence="5 6" key="1">
    <citation type="submission" date="2019-10" db="EMBL/GenBank/DDBJ databases">
        <title>Actinomadura rubteroloni sp. nov. and Actinomadura macrotermitis sp. nov., isolated from the gut of fungus growing-termite Macrotermes natalensis.</title>
        <authorList>
            <person name="Benndorf R."/>
            <person name="Martin K."/>
            <person name="Kuefner M."/>
            <person name="De Beer W."/>
            <person name="Kaster A.-K."/>
            <person name="Vollmers J."/>
            <person name="Poulsen M."/>
            <person name="Beemelmanns C."/>
        </authorList>
    </citation>
    <scope>NUCLEOTIDE SEQUENCE [LARGE SCALE GENOMIC DNA]</scope>
    <source>
        <strain evidence="5 6">RB68</strain>
    </source>
</reference>
<dbReference type="RefSeq" id="WP_153538356.1">
    <property type="nucleotide sequence ID" value="NZ_WEGH01000004.1"/>
</dbReference>
<dbReference type="InterPro" id="IPR016039">
    <property type="entry name" value="Thiolase-like"/>
</dbReference>
<dbReference type="EC" id="2.3.1.194" evidence="5"/>
<gene>
    <name evidence="5" type="primary">nphT7_1</name>
    <name evidence="5" type="ORF">ACRB68_59540</name>
</gene>
<feature type="domain" description="Beta-ketoacyl-[acyl-carrier-protein] synthase III N-terminal" evidence="4">
    <location>
        <begin position="106"/>
        <end position="183"/>
    </location>
</feature>
<keyword evidence="1 5" id="KW-0808">Transferase</keyword>
<dbReference type="Pfam" id="PF08541">
    <property type="entry name" value="ACP_syn_III_C"/>
    <property type="match status" value="1"/>
</dbReference>
<evidence type="ECO:0000259" key="4">
    <source>
        <dbReference type="Pfam" id="PF08545"/>
    </source>
</evidence>
<dbReference type="OrthoDB" id="9815506at2"/>
<evidence type="ECO:0000256" key="1">
    <source>
        <dbReference type="ARBA" id="ARBA00022679"/>
    </source>
</evidence>
<keyword evidence="6" id="KW-1185">Reference proteome</keyword>
<dbReference type="AlphaFoldDB" id="A0A7K0C425"/>
<dbReference type="PANTHER" id="PTHR34069">
    <property type="entry name" value="3-OXOACYL-[ACYL-CARRIER-PROTEIN] SYNTHASE 3"/>
    <property type="match status" value="1"/>
</dbReference>
<name>A0A7K0C425_9ACTN</name>
<dbReference type="InterPro" id="IPR013747">
    <property type="entry name" value="ACP_syn_III_C"/>
</dbReference>
<protein>
    <submittedName>
        <fullName evidence="5">Acetoacetyl CoA synthase NphT7</fullName>
        <ecNumber evidence="5">2.3.1.194</ecNumber>
    </submittedName>
</protein>
<dbReference type="EMBL" id="WEGH01000004">
    <property type="protein sequence ID" value="MQY07852.1"/>
    <property type="molecule type" value="Genomic_DNA"/>
</dbReference>
<organism evidence="5 6">
    <name type="scientific">Actinomadura macrotermitis</name>
    <dbReference type="NCBI Taxonomy" id="2585200"/>
    <lineage>
        <taxon>Bacteria</taxon>
        <taxon>Bacillati</taxon>
        <taxon>Actinomycetota</taxon>
        <taxon>Actinomycetes</taxon>
        <taxon>Streptosporangiales</taxon>
        <taxon>Thermomonosporaceae</taxon>
        <taxon>Actinomadura</taxon>
    </lineage>
</organism>